<gene>
    <name evidence="4" type="ORF">TKK_013722</name>
</gene>
<dbReference type="SUPFAM" id="SSF54060">
    <property type="entry name" value="His-Me finger endonucleases"/>
    <property type="match status" value="2"/>
</dbReference>
<dbReference type="InterPro" id="IPR015311">
    <property type="entry name" value="DFF40_C"/>
</dbReference>
<name>A0ABD2WFN9_9HYME</name>
<keyword evidence="5" id="KW-1185">Reference proteome</keyword>
<dbReference type="PANTHER" id="PTHR13067:SF2">
    <property type="entry name" value="CASPASE-ACTIVATED DNASE"/>
    <property type="match status" value="1"/>
</dbReference>
<accession>A0ABD2WFN9</accession>
<dbReference type="PROSITE" id="PS51135">
    <property type="entry name" value="CIDE_N"/>
    <property type="match status" value="1"/>
</dbReference>
<dbReference type="Gene3D" id="3.10.20.10">
    <property type="match status" value="1"/>
</dbReference>
<keyword evidence="1 2" id="KW-0053">Apoptosis</keyword>
<evidence type="ECO:0000259" key="3">
    <source>
        <dbReference type="PROSITE" id="PS51135"/>
    </source>
</evidence>
<dbReference type="SMART" id="SM00266">
    <property type="entry name" value="CAD"/>
    <property type="match status" value="1"/>
</dbReference>
<dbReference type="Pfam" id="PF09230">
    <property type="entry name" value="DFF40"/>
    <property type="match status" value="1"/>
</dbReference>
<proteinExistence type="predicted"/>
<dbReference type="InterPro" id="IPR044925">
    <property type="entry name" value="His-Me_finger_sf"/>
</dbReference>
<feature type="domain" description="CIDE-N" evidence="3">
    <location>
        <begin position="19"/>
        <end position="96"/>
    </location>
</feature>
<dbReference type="SUPFAM" id="SSF54277">
    <property type="entry name" value="CAD &amp; PB1 domains"/>
    <property type="match status" value="1"/>
</dbReference>
<dbReference type="PANTHER" id="PTHR13067">
    <property type="entry name" value="CASPASE-ACTIVATED DNASE"/>
    <property type="match status" value="1"/>
</dbReference>
<evidence type="ECO:0000313" key="5">
    <source>
        <dbReference type="Proteomes" id="UP001627154"/>
    </source>
</evidence>
<dbReference type="Pfam" id="PF02017">
    <property type="entry name" value="CIDE-N"/>
    <property type="match status" value="1"/>
</dbReference>
<evidence type="ECO:0000313" key="4">
    <source>
        <dbReference type="EMBL" id="KAL3391823.1"/>
    </source>
</evidence>
<dbReference type="InterPro" id="IPR003508">
    <property type="entry name" value="CIDE-N_dom"/>
</dbReference>
<reference evidence="4 5" key="1">
    <citation type="journal article" date="2024" name="bioRxiv">
        <title>A reference genome for Trichogramma kaykai: A tiny desert-dwelling parasitoid wasp with competing sex-ratio distorters.</title>
        <authorList>
            <person name="Culotta J."/>
            <person name="Lindsey A.R."/>
        </authorList>
    </citation>
    <scope>NUCLEOTIDE SEQUENCE [LARGE SCALE GENOMIC DNA]</scope>
    <source>
        <strain evidence="4 5">KSX58</strain>
    </source>
</reference>
<comment type="caution">
    <text evidence="4">The sequence shown here is derived from an EMBL/GenBank/DDBJ whole genome shotgun (WGS) entry which is preliminary data.</text>
</comment>
<evidence type="ECO:0000256" key="2">
    <source>
        <dbReference type="PROSITE-ProRule" id="PRU00447"/>
    </source>
</evidence>
<dbReference type="GO" id="GO:0006915">
    <property type="term" value="P:apoptotic process"/>
    <property type="evidence" value="ECO:0007669"/>
    <property type="project" value="UniProtKB-UniRule"/>
</dbReference>
<dbReference type="AlphaFoldDB" id="A0ABD2WFN9"/>
<organism evidence="4 5">
    <name type="scientific">Trichogramma kaykai</name>
    <dbReference type="NCBI Taxonomy" id="54128"/>
    <lineage>
        <taxon>Eukaryota</taxon>
        <taxon>Metazoa</taxon>
        <taxon>Ecdysozoa</taxon>
        <taxon>Arthropoda</taxon>
        <taxon>Hexapoda</taxon>
        <taxon>Insecta</taxon>
        <taxon>Pterygota</taxon>
        <taxon>Neoptera</taxon>
        <taxon>Endopterygota</taxon>
        <taxon>Hymenoptera</taxon>
        <taxon>Apocrita</taxon>
        <taxon>Proctotrupomorpha</taxon>
        <taxon>Chalcidoidea</taxon>
        <taxon>Trichogrammatidae</taxon>
        <taxon>Trichogramma</taxon>
    </lineage>
</organism>
<protein>
    <recommendedName>
        <fullName evidence="3">CIDE-N domain-containing protein</fullName>
    </recommendedName>
</protein>
<dbReference type="Proteomes" id="UP001627154">
    <property type="component" value="Unassembled WGS sequence"/>
</dbReference>
<evidence type="ECO:0000256" key="1">
    <source>
        <dbReference type="ARBA" id="ARBA00022703"/>
    </source>
</evidence>
<dbReference type="EMBL" id="JBJJXI010000108">
    <property type="protein sequence ID" value="KAL3391823.1"/>
    <property type="molecule type" value="Genomic_DNA"/>
</dbReference>
<sequence length="424" mass="50073">MSKLIAEYYRRLMEPKQTQLKGFKVTDVRRTRKVGVTARNLQELKKKTCLKLDITEDLSRINICLTDGFEIDEEYFLTLEPQTTLIICKPGENVINEADHLVEMVKKATDKIKENTEIYASSMTDEFRINIAALNKILGSHNTKTLLSRRDEHPEWFEGLRTTFQTKEAYLHRRCQDRIRGYLYKTIEQIRLSKTYNENLVARKQLQLVIVFFKLQLKKDHYFGYYFDRSRAVNWVDDSLIFSDDEIDSVENCCYEHCPCKMDLDDYERFLTGDGDDTVDAKKVKVSEEVSVIQEQEKRDFQIALKECPYEPFERKKSEIMAFCDKRGEFKCSGVWNREDCFYSDLHIINPYTSKEKLVSFSTWNLDHKIERSRTLVPQMLQTAERGEIKKEDVVKFYENLFTAKNLRLVHIMCHDKGSHKVLV</sequence>
<dbReference type="InterPro" id="IPR039729">
    <property type="entry name" value="DFF40"/>
</dbReference>